<dbReference type="Pfam" id="PF02556">
    <property type="entry name" value="SecB"/>
    <property type="match status" value="1"/>
</dbReference>
<dbReference type="RefSeq" id="WP_253473578.1">
    <property type="nucleotide sequence ID" value="NZ_JALJXV010000001.1"/>
</dbReference>
<comment type="subcellular location">
    <subcellularLocation>
        <location evidence="5">Cytoplasm</location>
    </subcellularLocation>
</comment>
<evidence type="ECO:0000313" key="6">
    <source>
        <dbReference type="EMBL" id="MCP1673355.1"/>
    </source>
</evidence>
<evidence type="ECO:0000313" key="7">
    <source>
        <dbReference type="Proteomes" id="UP001205843"/>
    </source>
</evidence>
<evidence type="ECO:0000256" key="3">
    <source>
        <dbReference type="ARBA" id="ARBA00022927"/>
    </source>
</evidence>
<keyword evidence="5" id="KW-0143">Chaperone</keyword>
<comment type="caution">
    <text evidence="6">The sequence shown here is derived from an EMBL/GenBank/DDBJ whole genome shotgun (WGS) entry which is preliminary data.</text>
</comment>
<dbReference type="NCBIfam" id="TIGR00809">
    <property type="entry name" value="secB"/>
    <property type="match status" value="1"/>
</dbReference>
<comment type="subunit">
    <text evidence="5">Homotetramer, a dimer of dimers. One homotetramer interacts with 1 SecA dimer.</text>
</comment>
<dbReference type="NCBIfam" id="NF004393">
    <property type="entry name" value="PRK05751.1-4"/>
    <property type="match status" value="1"/>
</dbReference>
<dbReference type="GO" id="GO:0051082">
    <property type="term" value="F:unfolded protein binding"/>
    <property type="evidence" value="ECO:0007669"/>
    <property type="project" value="InterPro"/>
</dbReference>
<dbReference type="PANTHER" id="PTHR36918">
    <property type="match status" value="1"/>
</dbReference>
<evidence type="ECO:0000256" key="5">
    <source>
        <dbReference type="HAMAP-Rule" id="MF_00821"/>
    </source>
</evidence>
<sequence>MAEENGAAGAAGEQKSGQQFAIQKIYLKDSSFETPNSPEVFRGEWKPKVSVDLTSETRKLDDNTFETVLKVTVTAKLEEKTAYLCEVHQAGVFTLSGFSGETLEALLGSYCPANLFPYAREVVSDLVSKGGFPQMLLGPVNFDALYMQRKQKKAAAQAPGES</sequence>
<dbReference type="AlphaFoldDB" id="A0AAE3K9X8"/>
<dbReference type="HAMAP" id="MF_00821">
    <property type="entry name" value="SecB"/>
    <property type="match status" value="1"/>
</dbReference>
<keyword evidence="3 5" id="KW-0653">Protein transport</keyword>
<dbReference type="SUPFAM" id="SSF54611">
    <property type="entry name" value="SecB-like"/>
    <property type="match status" value="1"/>
</dbReference>
<reference evidence="6" key="1">
    <citation type="submission" date="2022-03" db="EMBL/GenBank/DDBJ databases">
        <title>Genomic Encyclopedia of Type Strains, Phase III (KMG-III): the genomes of soil and plant-associated and newly described type strains.</title>
        <authorList>
            <person name="Whitman W."/>
        </authorList>
    </citation>
    <scope>NUCLEOTIDE SEQUENCE</scope>
    <source>
        <strain evidence="6">ANL 6-2</strain>
    </source>
</reference>
<comment type="function">
    <text evidence="5">One of the proteins required for the normal export of preproteins out of the cell cytoplasm. It is a molecular chaperone that binds to a subset of precursor proteins, maintaining them in a translocation-competent state. It also specifically binds to its receptor SecA.</text>
</comment>
<keyword evidence="2 5" id="KW-0813">Transport</keyword>
<proteinExistence type="inferred from homology"/>
<dbReference type="GO" id="GO:0005737">
    <property type="term" value="C:cytoplasm"/>
    <property type="evidence" value="ECO:0007669"/>
    <property type="project" value="UniProtKB-SubCell"/>
</dbReference>
<keyword evidence="7" id="KW-1185">Reference proteome</keyword>
<dbReference type="EMBL" id="JALJXV010000001">
    <property type="protein sequence ID" value="MCP1673355.1"/>
    <property type="molecule type" value="Genomic_DNA"/>
</dbReference>
<dbReference type="Proteomes" id="UP001205843">
    <property type="component" value="Unassembled WGS sequence"/>
</dbReference>
<comment type="similarity">
    <text evidence="1 5">Belongs to the SecB family.</text>
</comment>
<dbReference type="InterPro" id="IPR035958">
    <property type="entry name" value="SecB-like_sf"/>
</dbReference>
<keyword evidence="5" id="KW-0963">Cytoplasm</keyword>
<dbReference type="PRINTS" id="PR01594">
    <property type="entry name" value="SECBCHAPRONE"/>
</dbReference>
<accession>A0AAE3K9X8</accession>
<keyword evidence="4 5" id="KW-0811">Translocation</keyword>
<gene>
    <name evidence="5" type="primary">secB</name>
    <name evidence="6" type="ORF">J2T57_000447</name>
</gene>
<dbReference type="GO" id="GO:0015031">
    <property type="term" value="P:protein transport"/>
    <property type="evidence" value="ECO:0007669"/>
    <property type="project" value="UniProtKB-UniRule"/>
</dbReference>
<evidence type="ECO:0000256" key="1">
    <source>
        <dbReference type="ARBA" id="ARBA00009990"/>
    </source>
</evidence>
<dbReference type="GO" id="GO:0051262">
    <property type="term" value="P:protein tetramerization"/>
    <property type="evidence" value="ECO:0007669"/>
    <property type="project" value="InterPro"/>
</dbReference>
<organism evidence="6 7">
    <name type="scientific">Natronocella acetinitrilica</name>
    <dbReference type="NCBI Taxonomy" id="414046"/>
    <lineage>
        <taxon>Bacteria</taxon>
        <taxon>Pseudomonadati</taxon>
        <taxon>Pseudomonadota</taxon>
        <taxon>Gammaproteobacteria</taxon>
        <taxon>Chromatiales</taxon>
        <taxon>Ectothiorhodospiraceae</taxon>
        <taxon>Natronocella</taxon>
    </lineage>
</organism>
<evidence type="ECO:0000256" key="2">
    <source>
        <dbReference type="ARBA" id="ARBA00022448"/>
    </source>
</evidence>
<name>A0AAE3K9X8_9GAMM</name>
<dbReference type="PANTHER" id="PTHR36918:SF1">
    <property type="entry name" value="PROTEIN-EXPORT PROTEIN SECB"/>
    <property type="match status" value="1"/>
</dbReference>
<evidence type="ECO:0000256" key="4">
    <source>
        <dbReference type="ARBA" id="ARBA00023010"/>
    </source>
</evidence>
<dbReference type="InterPro" id="IPR003708">
    <property type="entry name" value="SecB"/>
</dbReference>
<dbReference type="Gene3D" id="3.10.420.10">
    <property type="entry name" value="SecB-like"/>
    <property type="match status" value="1"/>
</dbReference>
<dbReference type="GO" id="GO:0006457">
    <property type="term" value="P:protein folding"/>
    <property type="evidence" value="ECO:0007669"/>
    <property type="project" value="UniProtKB-UniRule"/>
</dbReference>
<protein>
    <recommendedName>
        <fullName evidence="5">Protein-export protein SecB</fullName>
    </recommendedName>
</protein>